<comment type="subcellular location">
    <subcellularLocation>
        <location evidence="16">Cell membrane</location>
        <topology evidence="16">Single-pass membrane protein</topology>
    </subcellularLocation>
</comment>
<dbReference type="GO" id="GO:0010181">
    <property type="term" value="F:FMN binding"/>
    <property type="evidence" value="ECO:0007669"/>
    <property type="project" value="UniProtKB-UniRule"/>
</dbReference>
<keyword evidence="7 16" id="KW-0812">Transmembrane</keyword>
<evidence type="ECO:0000256" key="4">
    <source>
        <dbReference type="ARBA" id="ARBA00022553"/>
    </source>
</evidence>
<evidence type="ECO:0000256" key="14">
    <source>
        <dbReference type="ARBA" id="ARBA00023136"/>
    </source>
</evidence>
<keyword evidence="1 16" id="KW-0813">Transport</keyword>
<evidence type="ECO:0000256" key="12">
    <source>
        <dbReference type="ARBA" id="ARBA00023065"/>
    </source>
</evidence>
<feature type="modified residue" description="FMN phosphoryl threonine" evidence="16">
    <location>
        <position position="210"/>
    </location>
</feature>
<evidence type="ECO:0000313" key="19">
    <source>
        <dbReference type="EMBL" id="RCW32714.1"/>
    </source>
</evidence>
<dbReference type="SMART" id="SM00900">
    <property type="entry name" value="FMN_bind"/>
    <property type="match status" value="1"/>
</dbReference>
<evidence type="ECO:0000256" key="2">
    <source>
        <dbReference type="ARBA" id="ARBA00022475"/>
    </source>
</evidence>
<evidence type="ECO:0000256" key="10">
    <source>
        <dbReference type="ARBA" id="ARBA00023027"/>
    </source>
</evidence>
<keyword evidence="20" id="KW-1185">Reference proteome</keyword>
<feature type="domain" description="FMN-binding" evidence="18">
    <location>
        <begin position="129"/>
        <end position="227"/>
    </location>
</feature>
<dbReference type="Proteomes" id="UP000252733">
    <property type="component" value="Unassembled WGS sequence"/>
</dbReference>
<comment type="cofactor">
    <cofactor evidence="16 17">
        <name>FMN</name>
        <dbReference type="ChEBI" id="CHEBI:58210"/>
    </cofactor>
</comment>
<evidence type="ECO:0000256" key="8">
    <source>
        <dbReference type="ARBA" id="ARBA00022967"/>
    </source>
</evidence>
<keyword evidence="4 16" id="KW-0597">Phosphoprotein</keyword>
<dbReference type="NCBIfam" id="TIGR01938">
    <property type="entry name" value="nqrC"/>
    <property type="match status" value="1"/>
</dbReference>
<keyword evidence="12 16" id="KW-0406">Ion transport</keyword>
<keyword evidence="3" id="KW-0997">Cell inner membrane</keyword>
<evidence type="ECO:0000256" key="11">
    <source>
        <dbReference type="ARBA" id="ARBA00023053"/>
    </source>
</evidence>
<dbReference type="GO" id="GO:0016655">
    <property type="term" value="F:oxidoreductase activity, acting on NAD(P)H, quinone or similar compound as acceptor"/>
    <property type="evidence" value="ECO:0007669"/>
    <property type="project" value="UniProtKB-UniRule"/>
</dbReference>
<evidence type="ECO:0000259" key="18">
    <source>
        <dbReference type="SMART" id="SM00900"/>
    </source>
</evidence>
<keyword evidence="5 16" id="KW-0285">Flavoprotein</keyword>
<dbReference type="PANTHER" id="PTHR37838:SF1">
    <property type="entry name" value="NA(+)-TRANSLOCATING NADH-QUINONE REDUCTASE SUBUNIT C"/>
    <property type="match status" value="1"/>
</dbReference>
<comment type="caution">
    <text evidence="19">The sequence shown here is derived from an EMBL/GenBank/DDBJ whole genome shotgun (WGS) entry which is preliminary data.</text>
</comment>
<dbReference type="InterPro" id="IPR010204">
    <property type="entry name" value="NqrC"/>
</dbReference>
<dbReference type="Pfam" id="PF04205">
    <property type="entry name" value="FMN_bind"/>
    <property type="match status" value="1"/>
</dbReference>
<evidence type="ECO:0000256" key="3">
    <source>
        <dbReference type="ARBA" id="ARBA00022519"/>
    </source>
</evidence>
<dbReference type="PIRSF" id="PIRSF009437">
    <property type="entry name" value="NQR-1_subunit_C"/>
    <property type="match status" value="1"/>
</dbReference>
<dbReference type="InterPro" id="IPR007329">
    <property type="entry name" value="FMN-bd"/>
</dbReference>
<organism evidence="19 20">
    <name type="scientific">Marinilabilia salmonicolor</name>
    <dbReference type="NCBI Taxonomy" id="989"/>
    <lineage>
        <taxon>Bacteria</taxon>
        <taxon>Pseudomonadati</taxon>
        <taxon>Bacteroidota</taxon>
        <taxon>Bacteroidia</taxon>
        <taxon>Marinilabiliales</taxon>
        <taxon>Marinilabiliaceae</taxon>
        <taxon>Marinilabilia</taxon>
    </lineage>
</organism>
<keyword evidence="15 16" id="KW-0739">Sodium transport</keyword>
<dbReference type="RefSeq" id="WP_106152491.1">
    <property type="nucleotide sequence ID" value="NZ_PVTS01000005.1"/>
</dbReference>
<evidence type="ECO:0000256" key="7">
    <source>
        <dbReference type="ARBA" id="ARBA00022692"/>
    </source>
</evidence>
<dbReference type="STRING" id="1168289.GCA_000259075_02823"/>
<evidence type="ECO:0000256" key="5">
    <source>
        <dbReference type="ARBA" id="ARBA00022630"/>
    </source>
</evidence>
<keyword evidence="10 16" id="KW-0520">NAD</keyword>
<evidence type="ECO:0000256" key="6">
    <source>
        <dbReference type="ARBA" id="ARBA00022643"/>
    </source>
</evidence>
<dbReference type="AlphaFoldDB" id="A0A2T0XNJ8"/>
<comment type="caution">
    <text evidence="16">Lacks conserved residue(s) required for the propagation of feature annotation.</text>
</comment>
<dbReference type="GO" id="GO:0005886">
    <property type="term" value="C:plasma membrane"/>
    <property type="evidence" value="ECO:0007669"/>
    <property type="project" value="UniProtKB-SubCell"/>
</dbReference>
<dbReference type="OrthoDB" id="9813828at2"/>
<keyword evidence="13 16" id="KW-0830">Ubiquinone</keyword>
<keyword evidence="8 16" id="KW-1278">Translocase</keyword>
<accession>A0A2T0XNJ8</accession>
<evidence type="ECO:0000313" key="20">
    <source>
        <dbReference type="Proteomes" id="UP000252733"/>
    </source>
</evidence>
<dbReference type="PANTHER" id="PTHR37838">
    <property type="entry name" value="NA(+)-TRANSLOCATING NADH-QUINONE REDUCTASE SUBUNIT C"/>
    <property type="match status" value="1"/>
</dbReference>
<comment type="catalytic activity">
    <reaction evidence="16 17">
        <text>a ubiquinone + n Na(+)(in) + NADH + H(+) = a ubiquinol + n Na(+)(out) + NAD(+)</text>
        <dbReference type="Rhea" id="RHEA:47748"/>
        <dbReference type="Rhea" id="RHEA-COMP:9565"/>
        <dbReference type="Rhea" id="RHEA-COMP:9566"/>
        <dbReference type="ChEBI" id="CHEBI:15378"/>
        <dbReference type="ChEBI" id="CHEBI:16389"/>
        <dbReference type="ChEBI" id="CHEBI:17976"/>
        <dbReference type="ChEBI" id="CHEBI:29101"/>
        <dbReference type="ChEBI" id="CHEBI:57540"/>
        <dbReference type="ChEBI" id="CHEBI:57945"/>
        <dbReference type="EC" id="7.2.1.1"/>
    </reaction>
</comment>
<protein>
    <recommendedName>
        <fullName evidence="16 17">Na(+)-translocating NADH-quinone reductase subunit C</fullName>
        <shortName evidence="16 17">Na(+)-NQR subunit C</shortName>
        <shortName evidence="16 17">Na(+)-translocating NQR subunit C</shortName>
        <ecNumber evidence="16 17">7.2.1.1</ecNumber>
    </recommendedName>
    <alternativeName>
        <fullName evidence="16 17">NQR complex subunit C</fullName>
    </alternativeName>
    <alternativeName>
        <fullName evidence="16 17">NQR-1 subunit C</fullName>
    </alternativeName>
</protein>
<evidence type="ECO:0000256" key="16">
    <source>
        <dbReference type="HAMAP-Rule" id="MF_00427"/>
    </source>
</evidence>
<keyword evidence="9 16" id="KW-1133">Transmembrane helix</keyword>
<comment type="function">
    <text evidence="16">NQR complex catalyzes the reduction of ubiquinone-1 to ubiquinol by two successive reactions, coupled with the transport of Na(+) ions from the cytoplasm to the periplasm. NqrA to NqrE are probably involved in the second step, the conversion of ubisemiquinone to ubiquinol.</text>
</comment>
<keyword evidence="14 16" id="KW-0472">Membrane</keyword>
<evidence type="ECO:0000256" key="9">
    <source>
        <dbReference type="ARBA" id="ARBA00022989"/>
    </source>
</evidence>
<keyword evidence="2 16" id="KW-1003">Cell membrane</keyword>
<keyword evidence="11 16" id="KW-0915">Sodium</keyword>
<reference evidence="19 20" key="1">
    <citation type="submission" date="2018-07" db="EMBL/GenBank/DDBJ databases">
        <title>Freshwater and sediment microbial communities from various areas in North America, analyzing microbe dynamics in response to fracking.</title>
        <authorList>
            <person name="Lamendella R."/>
        </authorList>
    </citation>
    <scope>NUCLEOTIDE SEQUENCE [LARGE SCALE GENOMIC DNA]</scope>
    <source>
        <strain evidence="19 20">160A</strain>
    </source>
</reference>
<comment type="similarity">
    <text evidence="16 17">Belongs to the NqrC family.</text>
</comment>
<evidence type="ECO:0000256" key="15">
    <source>
        <dbReference type="ARBA" id="ARBA00023201"/>
    </source>
</evidence>
<keyword evidence="6 16" id="KW-0288">FMN</keyword>
<dbReference type="HAMAP" id="MF_00427">
    <property type="entry name" value="NqrC"/>
    <property type="match status" value="1"/>
</dbReference>
<sequence length="233" mass="25814">MDRQGNKYTFLYASVMVIVVATVLAFVAEALNPIQKKNEEEAKMIDILKSVSIESTTANVAEKYEQYIGENVYIVNFEGERQDVKPQAAFNIDLSKEVRKPLSDRQYPVFECHLDNGEVKYILPVRGKGLWGPIWGYVALNEDKNTIFGATFDHKGETPGLGAEISTDAFQQQFKGKTIFDNGELVSVNVVKGGVPDDAPHGVDAISGGTITSKGLDDMLEDYFNGYEAFLKK</sequence>
<dbReference type="EC" id="7.2.1.1" evidence="16 17"/>
<dbReference type="EMBL" id="QPIZ01000014">
    <property type="protein sequence ID" value="RCW32714.1"/>
    <property type="molecule type" value="Genomic_DNA"/>
</dbReference>
<feature type="transmembrane region" description="Helical" evidence="16">
    <location>
        <begin position="9"/>
        <end position="28"/>
    </location>
</feature>
<gene>
    <name evidence="16" type="primary">nqrC</name>
    <name evidence="19" type="ORF">DFO77_11440</name>
</gene>
<proteinExistence type="inferred from homology"/>
<name>A0A2T0XNJ8_9BACT</name>
<dbReference type="GO" id="GO:0006814">
    <property type="term" value="P:sodium ion transport"/>
    <property type="evidence" value="ECO:0007669"/>
    <property type="project" value="UniProtKB-UniRule"/>
</dbReference>
<evidence type="ECO:0000256" key="13">
    <source>
        <dbReference type="ARBA" id="ARBA00023075"/>
    </source>
</evidence>
<evidence type="ECO:0000256" key="17">
    <source>
        <dbReference type="PIRNR" id="PIRNR009437"/>
    </source>
</evidence>
<evidence type="ECO:0000256" key="1">
    <source>
        <dbReference type="ARBA" id="ARBA00022448"/>
    </source>
</evidence>
<comment type="subunit">
    <text evidence="16 17">Composed of six subunits; NqrA, NqrB, NqrC, NqrD, NqrE and NqrF.</text>
</comment>